<dbReference type="Pfam" id="PF00069">
    <property type="entry name" value="Pkinase"/>
    <property type="match status" value="1"/>
</dbReference>
<sequence>MDKDSDVHPPPGGNVTPSSGEPDPLSVYQELTIQDHTEGKIKFSETHLSLNHIVEALETLPPFVLRHIEDLDIQPNLSPDDRDLSMRLNKILIKSYGKEDFQPYFQTADEGAMNRAAGIPEVVHAMSLVTCPWENLWSDPKGPQVNESLMHAMYFYTFYLNCPGDRHFNAKMSNSPWPFRLLVQRASERVTYQPRSDFSVWTGDFPRLLVEVDSFTVASKWPQDCIRLALSGASVVRLANGFVEPFMEKKNFCLDTIFVRFDGVLTWYTMFQDGDDVRYHREIFSLDDSCDRLHILRRMYNLANDLKNEGIQRKVEYSNTIARLIEDINSHPMPSLHSGTSRKRPRSDGKGDQSDSPDGISRGSGSLSAELEHLGFVVEPQSIEFSPGHVFEPLEQLPAHVLLVLRPSHPAQRLIAKRIPNGSHEFRILQFLRRIEPQSENLISILHLYHAKTYSWAIFPKVARSLFGLCTATPRSCSGGMPQVCWGLIKGLAYLHKHRIAHRDISPSNLLVDQHFCLKIIDFDLAIQVLSDEEEVNDFCGTPGWMAPEVENASSAYSPIKADRWSCGRIILYVLDKFGLRDDILLPNARKLKSDTPALRPSLLQWPDWTGTDFCGEEPDKVGGMVEDGFR</sequence>
<feature type="domain" description="Protein kinase" evidence="7">
    <location>
        <begin position="376"/>
        <end position="631"/>
    </location>
</feature>
<evidence type="ECO:0000256" key="2">
    <source>
        <dbReference type="ARBA" id="ARBA00022679"/>
    </source>
</evidence>
<dbReference type="Proteomes" id="UP001556367">
    <property type="component" value="Unassembled WGS sequence"/>
</dbReference>
<dbReference type="InterPro" id="IPR000719">
    <property type="entry name" value="Prot_kinase_dom"/>
</dbReference>
<dbReference type="InterPro" id="IPR011009">
    <property type="entry name" value="Kinase-like_dom_sf"/>
</dbReference>
<dbReference type="PROSITE" id="PS50011">
    <property type="entry name" value="PROTEIN_KINASE_DOM"/>
    <property type="match status" value="1"/>
</dbReference>
<dbReference type="EMBL" id="JASNQZ010000010">
    <property type="protein sequence ID" value="KAL0952274.1"/>
    <property type="molecule type" value="Genomic_DNA"/>
</dbReference>
<evidence type="ECO:0000313" key="8">
    <source>
        <dbReference type="EMBL" id="KAL0952274.1"/>
    </source>
</evidence>
<evidence type="ECO:0000256" key="1">
    <source>
        <dbReference type="ARBA" id="ARBA00022527"/>
    </source>
</evidence>
<dbReference type="PANTHER" id="PTHR24345:SF0">
    <property type="entry name" value="CELL CYCLE SERINE_THREONINE-PROTEIN KINASE CDC5_MSD2"/>
    <property type="match status" value="1"/>
</dbReference>
<keyword evidence="9" id="KW-1185">Reference proteome</keyword>
<evidence type="ECO:0000259" key="7">
    <source>
        <dbReference type="PROSITE" id="PS50011"/>
    </source>
</evidence>
<evidence type="ECO:0000256" key="5">
    <source>
        <dbReference type="ARBA" id="ARBA00022840"/>
    </source>
</evidence>
<organism evidence="8 9">
    <name type="scientific">Hohenbuehelia grisea</name>
    <dbReference type="NCBI Taxonomy" id="104357"/>
    <lineage>
        <taxon>Eukaryota</taxon>
        <taxon>Fungi</taxon>
        <taxon>Dikarya</taxon>
        <taxon>Basidiomycota</taxon>
        <taxon>Agaricomycotina</taxon>
        <taxon>Agaricomycetes</taxon>
        <taxon>Agaricomycetidae</taxon>
        <taxon>Agaricales</taxon>
        <taxon>Pleurotineae</taxon>
        <taxon>Pleurotaceae</taxon>
        <taxon>Hohenbuehelia</taxon>
    </lineage>
</organism>
<protein>
    <recommendedName>
        <fullName evidence="7">Protein kinase domain-containing protein</fullName>
    </recommendedName>
</protein>
<feature type="region of interest" description="Disordered" evidence="6">
    <location>
        <begin position="1"/>
        <end position="25"/>
    </location>
</feature>
<dbReference type="Gene3D" id="1.10.510.10">
    <property type="entry name" value="Transferase(Phosphotransferase) domain 1"/>
    <property type="match status" value="1"/>
</dbReference>
<proteinExistence type="predicted"/>
<dbReference type="SUPFAM" id="SSF56112">
    <property type="entry name" value="Protein kinase-like (PK-like)"/>
    <property type="match status" value="1"/>
</dbReference>
<reference evidence="9" key="1">
    <citation type="submission" date="2024-06" db="EMBL/GenBank/DDBJ databases">
        <title>Multi-omics analyses provide insights into the biosynthesis of the anticancer antibiotic pleurotin in Hohenbuehelia grisea.</title>
        <authorList>
            <person name="Weaver J.A."/>
            <person name="Alberti F."/>
        </authorList>
    </citation>
    <scope>NUCLEOTIDE SEQUENCE [LARGE SCALE GENOMIC DNA]</scope>
    <source>
        <strain evidence="9">T-177</strain>
    </source>
</reference>
<keyword evidence="4" id="KW-0418">Kinase</keyword>
<evidence type="ECO:0000256" key="6">
    <source>
        <dbReference type="SAM" id="MobiDB-lite"/>
    </source>
</evidence>
<evidence type="ECO:0000256" key="3">
    <source>
        <dbReference type="ARBA" id="ARBA00022741"/>
    </source>
</evidence>
<dbReference type="PANTHER" id="PTHR24345">
    <property type="entry name" value="SERINE/THREONINE-PROTEIN KINASE PLK"/>
    <property type="match status" value="1"/>
</dbReference>
<accession>A0ABR3J9D7</accession>
<keyword evidence="1" id="KW-0723">Serine/threonine-protein kinase</keyword>
<keyword evidence="2" id="KW-0808">Transferase</keyword>
<name>A0ABR3J9D7_9AGAR</name>
<evidence type="ECO:0000256" key="4">
    <source>
        <dbReference type="ARBA" id="ARBA00022777"/>
    </source>
</evidence>
<keyword evidence="3" id="KW-0547">Nucleotide-binding</keyword>
<keyword evidence="5" id="KW-0067">ATP-binding</keyword>
<feature type="region of interest" description="Disordered" evidence="6">
    <location>
        <begin position="330"/>
        <end position="364"/>
    </location>
</feature>
<evidence type="ECO:0000313" key="9">
    <source>
        <dbReference type="Proteomes" id="UP001556367"/>
    </source>
</evidence>
<comment type="caution">
    <text evidence="8">The sequence shown here is derived from an EMBL/GenBank/DDBJ whole genome shotgun (WGS) entry which is preliminary data.</text>
</comment>
<dbReference type="SMART" id="SM00220">
    <property type="entry name" value="S_TKc"/>
    <property type="match status" value="1"/>
</dbReference>
<gene>
    <name evidence="8" type="ORF">HGRIS_006564</name>
</gene>